<evidence type="ECO:0000259" key="5">
    <source>
        <dbReference type="Pfam" id="PF17763"/>
    </source>
</evidence>
<evidence type="ECO:0000256" key="2">
    <source>
        <dbReference type="ARBA" id="ARBA00022801"/>
    </source>
</evidence>
<dbReference type="EC" id="3.5.1.1" evidence="1"/>
<dbReference type="InterPro" id="IPR040919">
    <property type="entry name" value="Asparaginase_C"/>
</dbReference>
<evidence type="ECO:0000256" key="3">
    <source>
        <dbReference type="PIRSR" id="PIRSR001220-2"/>
    </source>
</evidence>
<dbReference type="GO" id="GO:0004067">
    <property type="term" value="F:asparaginase activity"/>
    <property type="evidence" value="ECO:0007669"/>
    <property type="project" value="UniProtKB-UniRule"/>
</dbReference>
<feature type="binding site" evidence="3">
    <location>
        <begin position="77"/>
        <end position="78"/>
    </location>
    <ligand>
        <name>substrate</name>
    </ligand>
</feature>
<dbReference type="PANTHER" id="PTHR11707:SF28">
    <property type="entry name" value="60 KDA LYSOPHOSPHOLIPASE"/>
    <property type="match status" value="1"/>
</dbReference>
<dbReference type="InterPro" id="IPR027473">
    <property type="entry name" value="L-asparaginase_C"/>
</dbReference>
<evidence type="ECO:0000259" key="4">
    <source>
        <dbReference type="Pfam" id="PF00710"/>
    </source>
</evidence>
<dbReference type="EMBL" id="HBHJ01025867">
    <property type="protein sequence ID" value="CAD9705496.1"/>
    <property type="molecule type" value="Transcribed_RNA"/>
</dbReference>
<dbReference type="PROSITE" id="PS51732">
    <property type="entry name" value="ASN_GLN_ASE_3"/>
    <property type="match status" value="1"/>
</dbReference>
<dbReference type="InterPro" id="IPR006034">
    <property type="entry name" value="Asparaginase/glutaminase-like"/>
</dbReference>
<feature type="binding site" evidence="3">
    <location>
        <position position="46"/>
    </location>
    <ligand>
        <name>substrate</name>
    </ligand>
</feature>
<dbReference type="PANTHER" id="PTHR11707">
    <property type="entry name" value="L-ASPARAGINASE"/>
    <property type="match status" value="1"/>
</dbReference>
<dbReference type="InterPro" id="IPR027474">
    <property type="entry name" value="L-asparaginase_N"/>
</dbReference>
<dbReference type="InterPro" id="IPR036152">
    <property type="entry name" value="Asp/glu_Ase-like_sf"/>
</dbReference>
<name>A0A7S2WSI2_9STRA</name>
<dbReference type="InterPro" id="IPR006033">
    <property type="entry name" value="AsnA_fam"/>
</dbReference>
<dbReference type="PRINTS" id="PR00139">
    <property type="entry name" value="ASNGLNASE"/>
</dbReference>
<dbReference type="Pfam" id="PF17763">
    <property type="entry name" value="Asparaginase_C"/>
    <property type="match status" value="1"/>
</dbReference>
<dbReference type="GO" id="GO:0009066">
    <property type="term" value="P:aspartate family amino acid metabolic process"/>
    <property type="evidence" value="ECO:0007669"/>
    <property type="project" value="UniProtKB-ARBA"/>
</dbReference>
<protein>
    <recommendedName>
        <fullName evidence="1">asparaginase</fullName>
        <ecNumber evidence="1">3.5.1.1</ecNumber>
    </recommendedName>
</protein>
<proteinExistence type="predicted"/>
<dbReference type="PIRSF" id="PIRSF500176">
    <property type="entry name" value="L_ASNase"/>
    <property type="match status" value="1"/>
</dbReference>
<sequence length="345" mass="38199">MEPNAEGALVPVRGSVSKQMASMQELHSHPEMPNYDIIEYDPLLDSADMSPEDWVRIAEDIETHYFQYDGFVVICGTDTMAYAASALSFMLENLAKPVIFTGSQIPFHEVYNDARKNLIVSMIFASRDDFLEVCVYFHDRLLRGNRASKINSFRVDAFDSPNFPRLAEVGVNITARFDLAMRLPRGSFRVHKEMNTNIVVIKLVPGYDDDCISHIVNDIQSLRALVLEIYGTGNAPARKSGLLNAIRTATSRGIVVIAATQCRTGGVILDKYAVGVALRDAGVIPAGDMTIEACATKLSYLLERTDGSPETIRRLMQTDLRGELSPESALRRSIFTACNALSPRL</sequence>
<dbReference type="NCBIfam" id="TIGR00519">
    <property type="entry name" value="asnASE_I"/>
    <property type="match status" value="1"/>
</dbReference>
<dbReference type="Gene3D" id="3.40.50.1170">
    <property type="entry name" value="L-asparaginase, N-terminal domain"/>
    <property type="match status" value="1"/>
</dbReference>
<dbReference type="InterPro" id="IPR041725">
    <property type="entry name" value="L-asparaginase_I"/>
</dbReference>
<feature type="domain" description="L-asparaginase N-terminal" evidence="4">
    <location>
        <begin position="3"/>
        <end position="174"/>
    </location>
</feature>
<accession>A0A7S2WSI2</accession>
<dbReference type="Pfam" id="PF00710">
    <property type="entry name" value="Asparaginase"/>
    <property type="match status" value="1"/>
</dbReference>
<feature type="domain" description="Asparaginase/glutaminase C-terminal" evidence="5">
    <location>
        <begin position="197"/>
        <end position="316"/>
    </location>
</feature>
<organism evidence="6">
    <name type="scientific">Rhizochromulina marina</name>
    <dbReference type="NCBI Taxonomy" id="1034831"/>
    <lineage>
        <taxon>Eukaryota</taxon>
        <taxon>Sar</taxon>
        <taxon>Stramenopiles</taxon>
        <taxon>Ochrophyta</taxon>
        <taxon>Dictyochophyceae</taxon>
        <taxon>Rhizochromulinales</taxon>
        <taxon>Rhizochromulina</taxon>
    </lineage>
</organism>
<dbReference type="PIRSF" id="PIRSF001220">
    <property type="entry name" value="L-ASNase_gatD"/>
    <property type="match status" value="1"/>
</dbReference>
<evidence type="ECO:0000256" key="1">
    <source>
        <dbReference type="ARBA" id="ARBA00012920"/>
    </source>
</evidence>
<evidence type="ECO:0000313" key="6">
    <source>
        <dbReference type="EMBL" id="CAD9705496.1"/>
    </source>
</evidence>
<keyword evidence="2" id="KW-0378">Hydrolase</keyword>
<dbReference type="CDD" id="cd08963">
    <property type="entry name" value="L-asparaginase_I"/>
    <property type="match status" value="1"/>
</dbReference>
<dbReference type="AlphaFoldDB" id="A0A7S2WSI2"/>
<gene>
    <name evidence="6" type="ORF">RMAR1173_LOCUS17066</name>
</gene>
<dbReference type="InterPro" id="IPR037152">
    <property type="entry name" value="L-asparaginase_N_sf"/>
</dbReference>
<dbReference type="SUPFAM" id="SSF53774">
    <property type="entry name" value="Glutaminase/Asparaginase"/>
    <property type="match status" value="1"/>
</dbReference>
<dbReference type="FunFam" id="3.40.50.40:FF:000001">
    <property type="entry name" value="L-asparaginase 1"/>
    <property type="match status" value="1"/>
</dbReference>
<dbReference type="Gene3D" id="3.40.50.40">
    <property type="match status" value="1"/>
</dbReference>
<dbReference type="SMART" id="SM00870">
    <property type="entry name" value="Asparaginase"/>
    <property type="match status" value="1"/>
</dbReference>
<reference evidence="6" key="1">
    <citation type="submission" date="2021-01" db="EMBL/GenBank/DDBJ databases">
        <authorList>
            <person name="Corre E."/>
            <person name="Pelletier E."/>
            <person name="Niang G."/>
            <person name="Scheremetjew M."/>
            <person name="Finn R."/>
            <person name="Kale V."/>
            <person name="Holt S."/>
            <person name="Cochrane G."/>
            <person name="Meng A."/>
            <person name="Brown T."/>
            <person name="Cohen L."/>
        </authorList>
    </citation>
    <scope>NUCLEOTIDE SEQUENCE</scope>
    <source>
        <strain evidence="6">CCMP1243</strain>
    </source>
</reference>